<comment type="subcellular location">
    <subcellularLocation>
        <location evidence="1">Membrane</location>
        <topology evidence="1">Multi-pass membrane protein</topology>
    </subcellularLocation>
</comment>
<sequence length="451" mass="50565">MDYESQKAVDETIEITEEDPREMRRLVRKIDICLLPVMAVSYMFQFLDKSALAYTSILGLNESLHLTGTQFSWSNSIYYFGYLVASYPFGLLMVRFSVGKVIALSVAIWGMILMLTAVCHDHSGLWANRCFLGVSEAAVAPGLTVVISMWYTRSEQPLRQAAWFLGNTFAGIFGGLVSYGIGHIKTIAPWKAVFLFFRGRHCCVAVKRVKTNMTGSKATKIDWSQCLEAVCDLQVWLLVLIQLSGQIANGGVQGFGSIVIHGMGFETLKTLQVQMVAYVFQLIFVLIATIGSTFLHNTRTWWIVFDMAFAIAGAAMVGQLDGKWSRFFGYCLTMGYTPNLPIILSMLSANIAGFTKKMTVNAMIFIAYCTGNIIGPQLFLQREYPTYKTGFLAIIICYVIGLIGSLLLRANLVWENGRRDCEQQLMSSGERVVKDIEDHTDKQLTQFRYIY</sequence>
<dbReference type="PANTHER" id="PTHR43791:SF103">
    <property type="entry name" value="MAJOR FACILITATOR SUPERFAMILY (MFS) PROFILE DOMAIN-CONTAINING PROTEIN-RELATED"/>
    <property type="match status" value="1"/>
</dbReference>
<feature type="transmembrane region" description="Helical" evidence="6">
    <location>
        <begin position="30"/>
        <end position="47"/>
    </location>
</feature>
<feature type="transmembrane region" description="Helical" evidence="6">
    <location>
        <begin position="76"/>
        <end position="94"/>
    </location>
</feature>
<dbReference type="Proteomes" id="UP001144673">
    <property type="component" value="Unassembled WGS sequence"/>
</dbReference>
<feature type="transmembrane region" description="Helical" evidence="6">
    <location>
        <begin position="275"/>
        <end position="295"/>
    </location>
</feature>
<evidence type="ECO:0000256" key="6">
    <source>
        <dbReference type="SAM" id="Phobius"/>
    </source>
</evidence>
<evidence type="ECO:0008006" key="9">
    <source>
        <dbReference type="Google" id="ProtNLM"/>
    </source>
</evidence>
<dbReference type="SUPFAM" id="SSF103473">
    <property type="entry name" value="MFS general substrate transporter"/>
    <property type="match status" value="1"/>
</dbReference>
<keyword evidence="8" id="KW-1185">Reference proteome</keyword>
<gene>
    <name evidence="7" type="ORF">LMH87_007994</name>
</gene>
<evidence type="ECO:0000256" key="5">
    <source>
        <dbReference type="ARBA" id="ARBA00023136"/>
    </source>
</evidence>
<feature type="transmembrane region" description="Helical" evidence="6">
    <location>
        <begin position="327"/>
        <end position="347"/>
    </location>
</feature>
<dbReference type="AlphaFoldDB" id="A0A9W8UR73"/>
<dbReference type="InterPro" id="IPR011701">
    <property type="entry name" value="MFS"/>
</dbReference>
<comment type="caution">
    <text evidence="7">The sequence shown here is derived from an EMBL/GenBank/DDBJ whole genome shotgun (WGS) entry which is preliminary data.</text>
</comment>
<dbReference type="Pfam" id="PF07690">
    <property type="entry name" value="MFS_1"/>
    <property type="match status" value="1"/>
</dbReference>
<evidence type="ECO:0000256" key="4">
    <source>
        <dbReference type="ARBA" id="ARBA00022989"/>
    </source>
</evidence>
<evidence type="ECO:0000313" key="7">
    <source>
        <dbReference type="EMBL" id="KAJ4160063.1"/>
    </source>
</evidence>
<evidence type="ECO:0000256" key="2">
    <source>
        <dbReference type="ARBA" id="ARBA00022448"/>
    </source>
</evidence>
<accession>A0A9W8UR73</accession>
<organism evidence="7 8">
    <name type="scientific">Akanthomyces muscarius</name>
    <name type="common">Entomopathogenic fungus</name>
    <name type="synonym">Lecanicillium muscarium</name>
    <dbReference type="NCBI Taxonomy" id="2231603"/>
    <lineage>
        <taxon>Eukaryota</taxon>
        <taxon>Fungi</taxon>
        <taxon>Dikarya</taxon>
        <taxon>Ascomycota</taxon>
        <taxon>Pezizomycotina</taxon>
        <taxon>Sordariomycetes</taxon>
        <taxon>Hypocreomycetidae</taxon>
        <taxon>Hypocreales</taxon>
        <taxon>Cordycipitaceae</taxon>
        <taxon>Akanthomyces</taxon>
    </lineage>
</organism>
<dbReference type="GeneID" id="80895153"/>
<proteinExistence type="predicted"/>
<keyword evidence="4 6" id="KW-1133">Transmembrane helix</keyword>
<feature type="transmembrane region" description="Helical" evidence="6">
    <location>
        <begin position="302"/>
        <end position="321"/>
    </location>
</feature>
<name>A0A9W8UR73_AKAMU</name>
<evidence type="ECO:0000256" key="3">
    <source>
        <dbReference type="ARBA" id="ARBA00022692"/>
    </source>
</evidence>
<dbReference type="GO" id="GO:0022857">
    <property type="term" value="F:transmembrane transporter activity"/>
    <property type="evidence" value="ECO:0007669"/>
    <property type="project" value="InterPro"/>
</dbReference>
<dbReference type="EMBL" id="JAJHUN010000003">
    <property type="protein sequence ID" value="KAJ4160063.1"/>
    <property type="molecule type" value="Genomic_DNA"/>
</dbReference>
<feature type="transmembrane region" description="Helical" evidence="6">
    <location>
        <begin position="359"/>
        <end position="379"/>
    </location>
</feature>
<evidence type="ECO:0000313" key="8">
    <source>
        <dbReference type="Proteomes" id="UP001144673"/>
    </source>
</evidence>
<reference evidence="7" key="1">
    <citation type="journal article" date="2023" name="Access Microbiol">
        <title>De-novo genome assembly for Akanthomyces muscarius, a biocontrol agent of insect agricultural pests.</title>
        <authorList>
            <person name="Erdos Z."/>
            <person name="Studholme D.J."/>
            <person name="Raymond B."/>
            <person name="Sharma M."/>
        </authorList>
    </citation>
    <scope>NUCLEOTIDE SEQUENCE</scope>
    <source>
        <strain evidence="7">Ve6</strain>
    </source>
</reference>
<feature type="transmembrane region" description="Helical" evidence="6">
    <location>
        <begin position="131"/>
        <end position="151"/>
    </location>
</feature>
<dbReference type="PANTHER" id="PTHR43791">
    <property type="entry name" value="PERMEASE-RELATED"/>
    <property type="match status" value="1"/>
</dbReference>
<dbReference type="Gene3D" id="1.20.1250.20">
    <property type="entry name" value="MFS general substrate transporter like domains"/>
    <property type="match status" value="1"/>
</dbReference>
<feature type="transmembrane region" description="Helical" evidence="6">
    <location>
        <begin position="391"/>
        <end position="410"/>
    </location>
</feature>
<keyword evidence="5 6" id="KW-0472">Membrane</keyword>
<dbReference type="GO" id="GO:0016020">
    <property type="term" value="C:membrane"/>
    <property type="evidence" value="ECO:0007669"/>
    <property type="project" value="UniProtKB-SubCell"/>
</dbReference>
<dbReference type="KEGG" id="amus:LMH87_007994"/>
<feature type="transmembrane region" description="Helical" evidence="6">
    <location>
        <begin position="101"/>
        <end position="119"/>
    </location>
</feature>
<keyword evidence="3 6" id="KW-0812">Transmembrane</keyword>
<dbReference type="RefSeq" id="XP_056057868.1">
    <property type="nucleotide sequence ID" value="XM_056201926.1"/>
</dbReference>
<protein>
    <recommendedName>
        <fullName evidence="9">Major facilitator superfamily transporter</fullName>
    </recommendedName>
</protein>
<dbReference type="InterPro" id="IPR036259">
    <property type="entry name" value="MFS_trans_sf"/>
</dbReference>
<feature type="transmembrane region" description="Helical" evidence="6">
    <location>
        <begin position="163"/>
        <end position="181"/>
    </location>
</feature>
<keyword evidence="2" id="KW-0813">Transport</keyword>
<evidence type="ECO:0000256" key="1">
    <source>
        <dbReference type="ARBA" id="ARBA00004141"/>
    </source>
</evidence>